<reference evidence="1" key="1">
    <citation type="submission" date="2023-06" db="EMBL/GenBank/DDBJ databases">
        <title>Genome-scale phylogeny and comparative genomics of the fungal order Sordariales.</title>
        <authorList>
            <consortium name="Lawrence Berkeley National Laboratory"/>
            <person name="Hensen N."/>
            <person name="Bonometti L."/>
            <person name="Westerberg I."/>
            <person name="Brannstrom I.O."/>
            <person name="Guillou S."/>
            <person name="Cros-Aarteil S."/>
            <person name="Calhoun S."/>
            <person name="Haridas S."/>
            <person name="Kuo A."/>
            <person name="Mondo S."/>
            <person name="Pangilinan J."/>
            <person name="Riley R."/>
            <person name="LaButti K."/>
            <person name="Andreopoulos B."/>
            <person name="Lipzen A."/>
            <person name="Chen C."/>
            <person name="Yanf M."/>
            <person name="Daum C."/>
            <person name="Ng V."/>
            <person name="Clum A."/>
            <person name="Steindorff A."/>
            <person name="Ohm R."/>
            <person name="Martin F."/>
            <person name="Silar P."/>
            <person name="Natvig D."/>
            <person name="Lalanne C."/>
            <person name="Gautier V."/>
            <person name="Ament-velasquez S.L."/>
            <person name="Kruys A."/>
            <person name="Hutchinson M.I."/>
            <person name="Powell A.J."/>
            <person name="Barry K."/>
            <person name="Miller A.N."/>
            <person name="Grigoriev I.V."/>
            <person name="Debuchy R."/>
            <person name="Gladieux P."/>
            <person name="Thoren M.H."/>
            <person name="Johannesson H."/>
        </authorList>
    </citation>
    <scope>NUCLEOTIDE SEQUENCE</scope>
    <source>
        <strain evidence="1">SMH3187-1</strain>
    </source>
</reference>
<dbReference type="AlphaFoldDB" id="A0AA40F689"/>
<keyword evidence="2" id="KW-1185">Reference proteome</keyword>
<evidence type="ECO:0000313" key="1">
    <source>
        <dbReference type="EMBL" id="KAK0751959.1"/>
    </source>
</evidence>
<gene>
    <name evidence="1" type="ORF">B0T18DRAFT_403772</name>
</gene>
<accession>A0AA40F689</accession>
<name>A0AA40F689_9PEZI</name>
<evidence type="ECO:0000313" key="2">
    <source>
        <dbReference type="Proteomes" id="UP001172155"/>
    </source>
</evidence>
<protein>
    <submittedName>
        <fullName evidence="1">Uncharacterized protein</fullName>
    </submittedName>
</protein>
<proteinExistence type="predicted"/>
<dbReference type="EMBL" id="JAUKUD010000002">
    <property type="protein sequence ID" value="KAK0751959.1"/>
    <property type="molecule type" value="Genomic_DNA"/>
</dbReference>
<dbReference type="Proteomes" id="UP001172155">
    <property type="component" value="Unassembled WGS sequence"/>
</dbReference>
<organism evidence="1 2">
    <name type="scientific">Schizothecium vesticola</name>
    <dbReference type="NCBI Taxonomy" id="314040"/>
    <lineage>
        <taxon>Eukaryota</taxon>
        <taxon>Fungi</taxon>
        <taxon>Dikarya</taxon>
        <taxon>Ascomycota</taxon>
        <taxon>Pezizomycotina</taxon>
        <taxon>Sordariomycetes</taxon>
        <taxon>Sordariomycetidae</taxon>
        <taxon>Sordariales</taxon>
        <taxon>Schizotheciaceae</taxon>
        <taxon>Schizothecium</taxon>
    </lineage>
</organism>
<sequence>MQSIISTFMLLPGLVCRADKRFPWRRLRPTLTSRAALHTNGVQDGEMGAQKGLDFLLNCGRNLSLAVSKVADYPTINCRLVLRGRQRHEGCGMKDFDGSASSDRSLVTEAVCSKLS</sequence>
<comment type="caution">
    <text evidence="1">The sequence shown here is derived from an EMBL/GenBank/DDBJ whole genome shotgun (WGS) entry which is preliminary data.</text>
</comment>